<name>A0A8D3WHS9_STRFA</name>
<dbReference type="InterPro" id="IPR036890">
    <property type="entry name" value="HATPase_C_sf"/>
</dbReference>
<reference evidence="1 2" key="1">
    <citation type="submission" date="2011-01" db="EMBL/GenBank/DDBJ databases">
        <title>Complete sequence of chromosome of Streptomyces flavogriseus ATCC 33331.</title>
        <authorList>
            <consortium name="US DOE Joint Genome Institute"/>
            <person name="Lucas S."/>
            <person name="Copeland A."/>
            <person name="Lapidus A."/>
            <person name="Cheng J.-F."/>
            <person name="Goodwin L."/>
            <person name="Pitluck S."/>
            <person name="Davenport K."/>
            <person name="Detter J.C."/>
            <person name="Han C."/>
            <person name="Tapia R."/>
            <person name="Land M."/>
            <person name="Hauser L."/>
            <person name="Kyrpides N."/>
            <person name="Ivanova N."/>
            <person name="Ovchinnikova G."/>
            <person name="Pagani I."/>
            <person name="Brumm P."/>
            <person name="Mead D."/>
            <person name="Woyke T."/>
        </authorList>
    </citation>
    <scope>NUCLEOTIDE SEQUENCE [LARGE SCALE GENOMIC DNA]</scope>
    <source>
        <strain evidence="2">ATCC 33331 / IAF-45CD</strain>
    </source>
</reference>
<organism evidence="1 2">
    <name type="scientific">Streptomyces pratensis (strain ATCC 33331 / IAF-45CD)</name>
    <dbReference type="NCBI Taxonomy" id="591167"/>
    <lineage>
        <taxon>Bacteria</taxon>
        <taxon>Bacillati</taxon>
        <taxon>Actinomycetota</taxon>
        <taxon>Actinomycetes</taxon>
        <taxon>Kitasatosporales</taxon>
        <taxon>Streptomycetaceae</taxon>
        <taxon>Streptomyces</taxon>
    </lineage>
</organism>
<sequence length="165" mass="17594">MPVTRIVGRPDGTGVGDAFPHGFPVVSKPRTDLESRGVTVVENRASLARLPFVAELAVLYGIPGRGFAPPLSHNESLGVVRIAVTDLHLARLARPAPDPDEGGGRRVLLVDALAADWRLRDHSRPGKTVRAECATAPRFIGPVGASRYGVRSTGRSAPKIRPGHY</sequence>
<evidence type="ECO:0000313" key="1">
    <source>
        <dbReference type="EMBL" id="ADW02706.1"/>
    </source>
</evidence>
<dbReference type="OrthoDB" id="4251531at2"/>
<evidence type="ECO:0000313" key="2">
    <source>
        <dbReference type="Proteomes" id="UP000002066"/>
    </source>
</evidence>
<dbReference type="Gene3D" id="3.30.565.10">
    <property type="entry name" value="Histidine kinase-like ATPase, C-terminal domain"/>
    <property type="match status" value="1"/>
</dbReference>
<accession>A0A8D3WHS9</accession>
<dbReference type="EMBL" id="CP002475">
    <property type="protein sequence ID" value="ADW02706.1"/>
    <property type="molecule type" value="Genomic_DNA"/>
</dbReference>
<dbReference type="KEGG" id="sfa:Sfla_1256"/>
<dbReference type="Proteomes" id="UP000002066">
    <property type="component" value="Chromosome"/>
</dbReference>
<protein>
    <submittedName>
        <fullName evidence="1">Uncharacterized protein</fullName>
    </submittedName>
</protein>
<dbReference type="AlphaFoldDB" id="A0A8D3WHS9"/>
<gene>
    <name evidence="1" type="ordered locus">Sfla_1256</name>
</gene>
<proteinExistence type="predicted"/>